<feature type="region of interest" description="Disordered" evidence="10">
    <location>
        <begin position="641"/>
        <end position="684"/>
    </location>
</feature>
<organism evidence="14 15">
    <name type="scientific">Coemansia javaensis</name>
    <dbReference type="NCBI Taxonomy" id="2761396"/>
    <lineage>
        <taxon>Eukaryota</taxon>
        <taxon>Fungi</taxon>
        <taxon>Fungi incertae sedis</taxon>
        <taxon>Zoopagomycota</taxon>
        <taxon>Kickxellomycotina</taxon>
        <taxon>Kickxellomycetes</taxon>
        <taxon>Kickxellales</taxon>
        <taxon>Kickxellaceae</taxon>
        <taxon>Coemansia</taxon>
    </lineage>
</organism>
<keyword evidence="15" id="KW-1185">Reference proteome</keyword>
<feature type="domain" description="ABC transporter" evidence="12">
    <location>
        <begin position="433"/>
        <end position="656"/>
    </location>
</feature>
<evidence type="ECO:0000256" key="7">
    <source>
        <dbReference type="ARBA" id="ARBA00022840"/>
    </source>
</evidence>
<dbReference type="Gene3D" id="1.20.1560.10">
    <property type="entry name" value="ABC transporter type 1, transmembrane domain"/>
    <property type="match status" value="2"/>
</dbReference>
<evidence type="ECO:0000256" key="4">
    <source>
        <dbReference type="ARBA" id="ARBA00022692"/>
    </source>
</evidence>
<dbReference type="Pfam" id="PF02194">
    <property type="entry name" value="PXA"/>
    <property type="match status" value="1"/>
</dbReference>
<keyword evidence="4 11" id="KW-0812">Transmembrane</keyword>
<feature type="transmembrane region" description="Helical" evidence="11">
    <location>
        <begin position="43"/>
        <end position="62"/>
    </location>
</feature>
<protein>
    <submittedName>
        <fullName evidence="14">Canalicular multispecific organic anion transporter 2</fullName>
    </submittedName>
</protein>
<dbReference type="GO" id="GO:0005524">
    <property type="term" value="F:ATP binding"/>
    <property type="evidence" value="ECO:0007669"/>
    <property type="project" value="UniProtKB-KW"/>
</dbReference>
<comment type="similarity">
    <text evidence="2">Belongs to the ABC transporter superfamily. ABCC family. Conjugate transporter (TC 3.A.1.208) subfamily.</text>
</comment>
<evidence type="ECO:0000313" key="15">
    <source>
        <dbReference type="Proteomes" id="UP001140217"/>
    </source>
</evidence>
<dbReference type="InterPro" id="IPR017871">
    <property type="entry name" value="ABC_transporter-like_CS"/>
</dbReference>
<feature type="transmembrane region" description="Helical" evidence="11">
    <location>
        <begin position="695"/>
        <end position="718"/>
    </location>
</feature>
<dbReference type="InterPro" id="IPR003114">
    <property type="entry name" value="Phox_assoc"/>
</dbReference>
<evidence type="ECO:0000256" key="8">
    <source>
        <dbReference type="ARBA" id="ARBA00022989"/>
    </source>
</evidence>
<feature type="region of interest" description="Disordered" evidence="10">
    <location>
        <begin position="1546"/>
        <end position="1574"/>
    </location>
</feature>
<name>A0A9W8HN20_9FUNG</name>
<dbReference type="Pfam" id="PF08628">
    <property type="entry name" value="Nexin_C"/>
    <property type="match status" value="1"/>
</dbReference>
<evidence type="ECO:0000256" key="2">
    <source>
        <dbReference type="ARBA" id="ARBA00009726"/>
    </source>
</evidence>
<dbReference type="GO" id="GO:0042626">
    <property type="term" value="F:ATPase-coupled transmembrane transporter activity"/>
    <property type="evidence" value="ECO:0007669"/>
    <property type="project" value="TreeGrafter"/>
</dbReference>
<dbReference type="EMBL" id="JANBUL010000013">
    <property type="protein sequence ID" value="KAJ2785281.1"/>
    <property type="molecule type" value="Genomic_DNA"/>
</dbReference>
<evidence type="ECO:0000256" key="6">
    <source>
        <dbReference type="ARBA" id="ARBA00022741"/>
    </source>
</evidence>
<dbReference type="Proteomes" id="UP001140217">
    <property type="component" value="Unassembled WGS sequence"/>
</dbReference>
<dbReference type="InterPro" id="IPR003439">
    <property type="entry name" value="ABC_transporter-like_ATP-bd"/>
</dbReference>
<sequence>MLPLLVASVAGRRGPGIVLLLLCTARAAAPADIPGIHGVRPHALAASCVYALLLGVLSAPCIRNSVLLRAHRAVLAARRAVAAAWPGGRAPARGCSAILDGFVLDRTRRFPLLWAAARASWARLLLLTACCFALEMATYHRSLLFIRIIGMFGSTAAHDKAGFWQLAAIWAALYAAVPLQSYLQRQRRAVVSKIASAVRVKAVELYLSKRSDQGGFAIESWNHDMILFSYAVGTILDLAPRACTQTLCLAAVASAIGWKALGPVALAAALVCFVEKSERAVQRARDEMRSGERPGFRATAAMLFRNMRTIKQYAWERTLLATFDHGLERARLPLRLRALEAISLRAIQCMSELVAAATLLWHPGAPGSLTYVGVSEYLYRVAGLAEFVLGLSAIPECAGYLARPDARLREDFDCHKAQYIARQAAAQGTGNSVEMNACVFSWGGTGAALGPVTLAIRRGEFVTVVGGVGSGKSSLLSAMCAEMPLESGRGRVCGSIGYVGQKPWVMNATLRENILLGAPYDKARYREVVAACALAEDFGKLPAGDLTEVGSRGINLSGGQKARLALARAVYADADIYVLDDILSAVDARTERHLVEDVLSASGLLGGKTRILVTHAEHIVPLSDKTVTLAGGGASIGVEQRRPAAWGTTGPAAAPNERASTGDEESSDKEGGVGAFEASPELDAPPSSRRLLWRYILASGWGAVLLTALVGAAGTHLAHYAEAKRMALLAPDGDRIAPEALRVYAVANLALKMGSIELREQGYQLKHRLWGMRSAKAMRSMLTTRLAHARLATFERFSSHALLDIYSNDLATMPLRLPWTICHHLDRAVTTGYSVIGLLAVAPHMVALAALAAGAVRAMDAWCKAARDAHSRAVAARMKSADTLAGELVDGHETLRVHRRADMHTRRLVAAHADVLALKASAPAATWAVDVARDAARVAVELAALGILWRLAGRGAASPSPGAVRVLVDRCGQCVRGIGDVLEGYTDYTESLPKLARYFAYLDGAEQEAPHIIPGSRPAASWPEHGAIEFRDYSMRYRAGEALVLDGLSFSTRGGERIGIVGRTGAGKSSLVQALLRMAEPASGAIAIDGVDVGAIGLYDLRSRISVVPQDPMLLEGTIRDNLDPGREYSDEEVWAAVRKARIEGLLGTPGGAGPGPADRRRGAGLDTWVDAGGRNYSVGQRQLVSLCRALLWRRRILVLDEATANVDSATDRLVQAVVRREFAGCTVLTIAHRLGTIMDSDRVLVMDRGRVAEFDAPARLLARGGGGLFAQLGEQPSSPPARAESVANSRRSSVGSAPSTIAEGLRSYWEARRGPWRSPPQLLRSLHQRTGWAGSAQGSQAGGRRVFVRTSAAVNAAVGRLVRLVVRDFVQEWYQKVTDDGEFAAQIEAQLGQVANEVEKRCLRVDWVRFALFELPAVVQVHVRDAQQCTARLGTVYAGRETSLEAVFQSMQPHVALALAADSELVYLRRLAQELLRVLMPAEAQGDVVVHHLLREILACAVLRNAIDTLSDPSTLNEGIIQAVGRYSKRDYFAKADMSRYVTQPMGIDDEGDEGDKASPLSPDQGAAAAAKAATVETMLREAQATGIGGRAGELSSDAAPQTAAPGRRPSDAPRAGAAGDGSARPAADAGPDAGAGAGAGAGMAERLSGQLSFAARWLISDLLSQARWRGWKNNTLRGLVYLHLIVTQAFGRAAAVFSEYTFSLNQLWQADAGHEASYRGAIGQVLAAANAVLLLDRYNQWAWAQFVFYILPLVNALGGAAIDRTLVKVVRFLIGEQQIALCLGALIGSLWRAEDGGRFRAGGAGRRPYRTLEQQRALKADAEALVAELLPYAAARFFYGLSEQERLLAARRILEPFENRQLNKHLVYIVLDAIVGKIAPELRDHQPQ</sequence>
<accession>A0A9W8HN20</accession>
<keyword evidence="6" id="KW-0547">Nucleotide-binding</keyword>
<gene>
    <name evidence="14" type="primary">ABCC3</name>
    <name evidence="14" type="ORF">H4R18_000605</name>
</gene>
<dbReference type="InterPro" id="IPR036640">
    <property type="entry name" value="ABC1_TM_sf"/>
</dbReference>
<keyword evidence="7" id="KW-0067">ATP-binding</keyword>
<dbReference type="InterPro" id="IPR050173">
    <property type="entry name" value="ABC_transporter_C-like"/>
</dbReference>
<dbReference type="SMART" id="SM00313">
    <property type="entry name" value="PXA"/>
    <property type="match status" value="1"/>
</dbReference>
<dbReference type="SUPFAM" id="SSF90123">
    <property type="entry name" value="ABC transporter transmembrane region"/>
    <property type="match status" value="2"/>
</dbReference>
<comment type="caution">
    <text evidence="14">The sequence shown here is derived from an EMBL/GenBank/DDBJ whole genome shotgun (WGS) entry which is preliminary data.</text>
</comment>
<evidence type="ECO:0000259" key="12">
    <source>
        <dbReference type="PROSITE" id="PS50893"/>
    </source>
</evidence>
<dbReference type="PROSITE" id="PS51207">
    <property type="entry name" value="PXA"/>
    <property type="match status" value="1"/>
</dbReference>
<feature type="region of interest" description="Disordered" evidence="10">
    <location>
        <begin position="1588"/>
        <end position="1642"/>
    </location>
</feature>
<evidence type="ECO:0000256" key="11">
    <source>
        <dbReference type="SAM" id="Phobius"/>
    </source>
</evidence>
<dbReference type="CDD" id="cd03250">
    <property type="entry name" value="ABCC_MRP_domain1"/>
    <property type="match status" value="1"/>
</dbReference>
<feature type="transmembrane region" description="Helical" evidence="11">
    <location>
        <begin position="124"/>
        <end position="150"/>
    </location>
</feature>
<dbReference type="Pfam" id="PF00005">
    <property type="entry name" value="ABC_tran"/>
    <property type="match status" value="2"/>
</dbReference>
<feature type="domain" description="ABC transporter" evidence="12">
    <location>
        <begin position="1028"/>
        <end position="1274"/>
    </location>
</feature>
<keyword evidence="3" id="KW-0813">Transport</keyword>
<dbReference type="InterPro" id="IPR027417">
    <property type="entry name" value="P-loop_NTPase"/>
</dbReference>
<feature type="compositionally biased region" description="Polar residues" evidence="10">
    <location>
        <begin position="1287"/>
        <end position="1299"/>
    </location>
</feature>
<keyword evidence="8 11" id="KW-1133">Transmembrane helix</keyword>
<dbReference type="PROSITE" id="PS00211">
    <property type="entry name" value="ABC_TRANSPORTER_1"/>
    <property type="match status" value="2"/>
</dbReference>
<dbReference type="InterPro" id="IPR003593">
    <property type="entry name" value="AAA+_ATPase"/>
</dbReference>
<reference evidence="14" key="1">
    <citation type="submission" date="2022-07" db="EMBL/GenBank/DDBJ databases">
        <title>Phylogenomic reconstructions and comparative analyses of Kickxellomycotina fungi.</title>
        <authorList>
            <person name="Reynolds N.K."/>
            <person name="Stajich J.E."/>
            <person name="Barry K."/>
            <person name="Grigoriev I.V."/>
            <person name="Crous P."/>
            <person name="Smith M.E."/>
        </authorList>
    </citation>
    <scope>NUCLEOTIDE SEQUENCE</scope>
    <source>
        <strain evidence="14">NBRC 105414</strain>
    </source>
</reference>
<feature type="domain" description="PXA" evidence="13">
    <location>
        <begin position="1352"/>
        <end position="1530"/>
    </location>
</feature>
<dbReference type="SMART" id="SM00382">
    <property type="entry name" value="AAA"/>
    <property type="match status" value="2"/>
</dbReference>
<evidence type="ECO:0000256" key="5">
    <source>
        <dbReference type="ARBA" id="ARBA00022737"/>
    </source>
</evidence>
<dbReference type="PANTHER" id="PTHR24223">
    <property type="entry name" value="ATP-BINDING CASSETTE SUB-FAMILY C"/>
    <property type="match status" value="1"/>
</dbReference>
<dbReference type="OrthoDB" id="5582218at2759"/>
<evidence type="ECO:0000256" key="1">
    <source>
        <dbReference type="ARBA" id="ARBA00004128"/>
    </source>
</evidence>
<feature type="transmembrane region" description="Helical" evidence="11">
    <location>
        <begin position="162"/>
        <end position="183"/>
    </location>
</feature>
<proteinExistence type="inferred from homology"/>
<evidence type="ECO:0000259" key="13">
    <source>
        <dbReference type="PROSITE" id="PS51207"/>
    </source>
</evidence>
<comment type="subcellular location">
    <subcellularLocation>
        <location evidence="1">Vacuole membrane</location>
        <topology evidence="1">Multi-pass membrane protein</topology>
    </subcellularLocation>
</comment>
<dbReference type="FunFam" id="3.40.50.300:FF:000997">
    <property type="entry name" value="Multidrug resistance-associated protein 1"/>
    <property type="match status" value="1"/>
</dbReference>
<dbReference type="SUPFAM" id="SSF52540">
    <property type="entry name" value="P-loop containing nucleoside triphosphate hydrolases"/>
    <property type="match status" value="2"/>
</dbReference>
<dbReference type="PROSITE" id="PS50893">
    <property type="entry name" value="ABC_TRANSPORTER_2"/>
    <property type="match status" value="2"/>
</dbReference>
<dbReference type="Gene3D" id="3.40.50.300">
    <property type="entry name" value="P-loop containing nucleotide triphosphate hydrolases"/>
    <property type="match status" value="2"/>
</dbReference>
<evidence type="ECO:0000313" key="14">
    <source>
        <dbReference type="EMBL" id="KAJ2785281.1"/>
    </source>
</evidence>
<dbReference type="FunFam" id="3.40.50.300:FF:000610">
    <property type="entry name" value="Multidrug resistance-associated ABC transporter"/>
    <property type="match status" value="1"/>
</dbReference>
<dbReference type="CDD" id="cd03244">
    <property type="entry name" value="ABCC_MRP_domain2"/>
    <property type="match status" value="1"/>
</dbReference>
<dbReference type="GO" id="GO:0016887">
    <property type="term" value="F:ATP hydrolysis activity"/>
    <property type="evidence" value="ECO:0007669"/>
    <property type="project" value="InterPro"/>
</dbReference>
<evidence type="ECO:0000256" key="3">
    <source>
        <dbReference type="ARBA" id="ARBA00022448"/>
    </source>
</evidence>
<feature type="compositionally biased region" description="Low complexity" evidence="10">
    <location>
        <begin position="1605"/>
        <end position="1634"/>
    </location>
</feature>
<keyword evidence="9 11" id="KW-0472">Membrane</keyword>
<dbReference type="InterPro" id="IPR013937">
    <property type="entry name" value="Sorting_nexin_C"/>
</dbReference>
<feature type="region of interest" description="Disordered" evidence="10">
    <location>
        <begin position="1273"/>
        <end position="1299"/>
    </location>
</feature>
<evidence type="ECO:0000256" key="10">
    <source>
        <dbReference type="SAM" id="MobiDB-lite"/>
    </source>
</evidence>
<keyword evidence="5" id="KW-0677">Repeat</keyword>
<dbReference type="GO" id="GO:0000329">
    <property type="term" value="C:fungal-type vacuole membrane"/>
    <property type="evidence" value="ECO:0007669"/>
    <property type="project" value="UniProtKB-ARBA"/>
</dbReference>
<feature type="compositionally biased region" description="Low complexity" evidence="10">
    <location>
        <begin position="643"/>
        <end position="655"/>
    </location>
</feature>
<evidence type="ECO:0000256" key="9">
    <source>
        <dbReference type="ARBA" id="ARBA00023136"/>
    </source>
</evidence>
<dbReference type="PANTHER" id="PTHR24223:SF443">
    <property type="entry name" value="MULTIDRUG-RESISTANCE LIKE PROTEIN 1, ISOFORM I"/>
    <property type="match status" value="1"/>
</dbReference>